<evidence type="ECO:0000256" key="1">
    <source>
        <dbReference type="SAM" id="MobiDB-lite"/>
    </source>
</evidence>
<feature type="compositionally biased region" description="Polar residues" evidence="1">
    <location>
        <begin position="39"/>
        <end position="55"/>
    </location>
</feature>
<organism evidence="2 3">
    <name type="scientific">Cuspidothrix issatschenkoi CHARLIE-1</name>
    <dbReference type="NCBI Taxonomy" id="2052836"/>
    <lineage>
        <taxon>Bacteria</taxon>
        <taxon>Bacillati</taxon>
        <taxon>Cyanobacteriota</taxon>
        <taxon>Cyanophyceae</taxon>
        <taxon>Nostocales</taxon>
        <taxon>Aphanizomenonaceae</taxon>
        <taxon>Cuspidothrix</taxon>
    </lineage>
</organism>
<evidence type="ECO:0000313" key="2">
    <source>
        <dbReference type="EMBL" id="PPJ63229.1"/>
    </source>
</evidence>
<sequence length="78" mass="8316">MRADISLLVSSLVFGSLALNCEAVQTRFSALLMAKSDSQQLVADNSKPSPNQPEKPNTHRGSGRRGLDEYLGNGGSII</sequence>
<name>A0A2S6CU19_9CYAN</name>
<comment type="caution">
    <text evidence="2">The sequence shown here is derived from an EMBL/GenBank/DDBJ whole genome shotgun (WGS) entry which is preliminary data.</text>
</comment>
<evidence type="ECO:0000313" key="3">
    <source>
        <dbReference type="Proteomes" id="UP000239589"/>
    </source>
</evidence>
<dbReference type="RefSeq" id="WP_104387949.1">
    <property type="nucleotide sequence ID" value="NZ_PGEM01000077.1"/>
</dbReference>
<feature type="region of interest" description="Disordered" evidence="1">
    <location>
        <begin position="39"/>
        <end position="78"/>
    </location>
</feature>
<dbReference type="OrthoDB" id="515415at2"/>
<dbReference type="EMBL" id="PGEM01000077">
    <property type="protein sequence ID" value="PPJ63229.1"/>
    <property type="molecule type" value="Genomic_DNA"/>
</dbReference>
<dbReference type="Proteomes" id="UP000239589">
    <property type="component" value="Unassembled WGS sequence"/>
</dbReference>
<proteinExistence type="predicted"/>
<gene>
    <name evidence="2" type="ORF">CUN59_11405</name>
</gene>
<dbReference type="InterPro" id="IPR058097">
    <property type="entry name" value="PatX"/>
</dbReference>
<dbReference type="NCBIfam" id="NF047413">
    <property type="entry name" value="heterocyst_PatX"/>
    <property type="match status" value="1"/>
</dbReference>
<accession>A0A2S6CU19</accession>
<keyword evidence="3" id="KW-1185">Reference proteome</keyword>
<reference evidence="2 3" key="1">
    <citation type="submission" date="2018-02" db="EMBL/GenBank/DDBJ databases">
        <title>Discovery of a pederin family compound in a non-symbiotic bloom-forming cyanobacterium.</title>
        <authorList>
            <person name="Kust A."/>
            <person name="Mares J."/>
            <person name="Jokela J."/>
            <person name="Urajova P."/>
            <person name="Hajek J."/>
            <person name="Saurav K."/>
            <person name="Voracova K."/>
            <person name="Fewer D.P."/>
            <person name="Haapaniemi E."/>
            <person name="Permi P."/>
            <person name="Rehakova K."/>
            <person name="Sivonen K."/>
            <person name="Hrouzek P."/>
        </authorList>
    </citation>
    <scope>NUCLEOTIDE SEQUENCE [LARGE SCALE GENOMIC DNA]</scope>
    <source>
        <strain evidence="2 3">CHARLIE-1</strain>
    </source>
</reference>
<protein>
    <submittedName>
        <fullName evidence="2">Uncharacterized protein</fullName>
    </submittedName>
</protein>
<dbReference type="AlphaFoldDB" id="A0A2S6CU19"/>